<name>A0A2W5MUQ9_9BACT</name>
<organism evidence="1 2">
    <name type="scientific">Micavibrio aeruginosavorus</name>
    <dbReference type="NCBI Taxonomy" id="349221"/>
    <lineage>
        <taxon>Bacteria</taxon>
        <taxon>Pseudomonadati</taxon>
        <taxon>Bdellovibrionota</taxon>
        <taxon>Bdellovibrionia</taxon>
        <taxon>Bdellovibrionales</taxon>
        <taxon>Pseudobdellovibrionaceae</taxon>
        <taxon>Micavibrio</taxon>
    </lineage>
</organism>
<reference evidence="1 2" key="1">
    <citation type="submission" date="2017-08" db="EMBL/GenBank/DDBJ databases">
        <title>Infants hospitalized years apart are colonized by the same room-sourced microbial strains.</title>
        <authorList>
            <person name="Brooks B."/>
            <person name="Olm M.R."/>
            <person name="Firek B.A."/>
            <person name="Baker R."/>
            <person name="Thomas B.C."/>
            <person name="Morowitz M.J."/>
            <person name="Banfield J.F."/>
        </authorList>
    </citation>
    <scope>NUCLEOTIDE SEQUENCE [LARGE SCALE GENOMIC DNA]</scope>
    <source>
        <strain evidence="1">S2_005_002_R2_29</strain>
    </source>
</reference>
<protein>
    <submittedName>
        <fullName evidence="1">Uncharacterized protein</fullName>
    </submittedName>
</protein>
<evidence type="ECO:0000313" key="2">
    <source>
        <dbReference type="Proteomes" id="UP000249417"/>
    </source>
</evidence>
<dbReference type="InterPro" id="IPR023227">
    <property type="entry name" value="SAM_OH_AdoTrfase_C_sf"/>
</dbReference>
<gene>
    <name evidence="1" type="ORF">DI551_09040</name>
</gene>
<sequence length="270" mass="29375">MKDMLVYVIADYGDLHDLAFAEVTQKLHYELRDKNAEITTFAVPAFDTVATGFALAQTAINSKLGERHKFYVNTAPRKDDLAPRVKNSGEGLVFAKLFNGVEIVAVNSGYSLSFVKDAAIEIREIHCSRDGSQFRSRDVFPPAFGLIAHGDYSKLGDDMREAIPDYPQNAVCYTDGYGNMKCSVDPETLKSINGKHVTLDVNGRAMAARVADGIFGVADGEFCVSKGSSGWTLPDGKKVEFTEIVMRGGNAAKAFGKPPGGIAVDWRLIH</sequence>
<dbReference type="EMBL" id="QFQB01000071">
    <property type="protein sequence ID" value="PZQ44942.1"/>
    <property type="molecule type" value="Genomic_DNA"/>
</dbReference>
<proteinExistence type="predicted"/>
<evidence type="ECO:0000313" key="1">
    <source>
        <dbReference type="EMBL" id="PZQ44942.1"/>
    </source>
</evidence>
<dbReference type="Gene3D" id="2.40.30.90">
    <property type="entry name" value="Bacterial fluorinating enzyme like"/>
    <property type="match status" value="1"/>
</dbReference>
<dbReference type="Proteomes" id="UP000249417">
    <property type="component" value="Unassembled WGS sequence"/>
</dbReference>
<accession>A0A2W5MUQ9</accession>
<dbReference type="AlphaFoldDB" id="A0A2W5MUQ9"/>
<comment type="caution">
    <text evidence="1">The sequence shown here is derived from an EMBL/GenBank/DDBJ whole genome shotgun (WGS) entry which is preliminary data.</text>
</comment>